<feature type="domain" description="PWWP" evidence="2">
    <location>
        <begin position="190"/>
        <end position="255"/>
    </location>
</feature>
<dbReference type="InterPro" id="IPR000313">
    <property type="entry name" value="PWWP_dom"/>
</dbReference>
<dbReference type="PANTHER" id="PTHR15999">
    <property type="entry name" value="ZINC FINGER CW-TYPE PWWP DOMAIN PROTEIN 1"/>
    <property type="match status" value="1"/>
</dbReference>
<dbReference type="PANTHER" id="PTHR15999:SF2">
    <property type="entry name" value="ZINC FINGER CW-TYPE PWWP DOMAIN PROTEIN 1"/>
    <property type="match status" value="1"/>
</dbReference>
<dbReference type="Gene3D" id="2.30.30.140">
    <property type="match status" value="1"/>
</dbReference>
<gene>
    <name evidence="3" type="ORF">PLEPLA_LOCUS47320</name>
</gene>
<accession>A0A9N7VYH7</accession>
<evidence type="ECO:0000313" key="3">
    <source>
        <dbReference type="EMBL" id="CAB1459483.1"/>
    </source>
</evidence>
<dbReference type="EMBL" id="CADEAL010004435">
    <property type="protein sequence ID" value="CAB1459483.1"/>
    <property type="molecule type" value="Genomic_DNA"/>
</dbReference>
<dbReference type="PROSITE" id="PS50812">
    <property type="entry name" value="PWWP"/>
    <property type="match status" value="1"/>
</dbReference>
<dbReference type="AlphaFoldDB" id="A0A9N7VYH7"/>
<dbReference type="SUPFAM" id="SSF63748">
    <property type="entry name" value="Tudor/PWWP/MBT"/>
    <property type="match status" value="1"/>
</dbReference>
<feature type="compositionally biased region" description="Basic and acidic residues" evidence="1">
    <location>
        <begin position="458"/>
        <end position="481"/>
    </location>
</feature>
<feature type="compositionally biased region" description="Low complexity" evidence="1">
    <location>
        <begin position="357"/>
        <end position="368"/>
    </location>
</feature>
<evidence type="ECO:0000256" key="1">
    <source>
        <dbReference type="SAM" id="MobiDB-lite"/>
    </source>
</evidence>
<feature type="region of interest" description="Disordered" evidence="1">
    <location>
        <begin position="336"/>
        <end position="523"/>
    </location>
</feature>
<name>A0A9N7VYH7_PLEPL</name>
<organism evidence="3 4">
    <name type="scientific">Pleuronectes platessa</name>
    <name type="common">European plaice</name>
    <dbReference type="NCBI Taxonomy" id="8262"/>
    <lineage>
        <taxon>Eukaryota</taxon>
        <taxon>Metazoa</taxon>
        <taxon>Chordata</taxon>
        <taxon>Craniata</taxon>
        <taxon>Vertebrata</taxon>
        <taxon>Euteleostomi</taxon>
        <taxon>Actinopterygii</taxon>
        <taxon>Neopterygii</taxon>
        <taxon>Teleostei</taxon>
        <taxon>Neoteleostei</taxon>
        <taxon>Acanthomorphata</taxon>
        <taxon>Carangaria</taxon>
        <taxon>Pleuronectiformes</taxon>
        <taxon>Pleuronectoidei</taxon>
        <taxon>Pleuronectidae</taxon>
        <taxon>Pleuronectes</taxon>
    </lineage>
</organism>
<dbReference type="Proteomes" id="UP001153269">
    <property type="component" value="Unassembled WGS sequence"/>
</dbReference>
<proteinExistence type="predicted"/>
<dbReference type="Pfam" id="PF00855">
    <property type="entry name" value="PWWP"/>
    <property type="match status" value="1"/>
</dbReference>
<dbReference type="SMART" id="SM00293">
    <property type="entry name" value="PWWP"/>
    <property type="match status" value="1"/>
</dbReference>
<dbReference type="GO" id="GO:0005634">
    <property type="term" value="C:nucleus"/>
    <property type="evidence" value="ECO:0007669"/>
    <property type="project" value="TreeGrafter"/>
</dbReference>
<keyword evidence="4" id="KW-1185">Reference proteome</keyword>
<comment type="caution">
    <text evidence="3">The sequence shown here is derived from an EMBL/GenBank/DDBJ whole genome shotgun (WGS) entry which is preliminary data.</text>
</comment>
<reference evidence="3" key="1">
    <citation type="submission" date="2020-03" db="EMBL/GenBank/DDBJ databases">
        <authorList>
            <person name="Weist P."/>
        </authorList>
    </citation>
    <scope>NUCLEOTIDE SEQUENCE</scope>
</reference>
<evidence type="ECO:0000259" key="2">
    <source>
        <dbReference type="PROSITE" id="PS50812"/>
    </source>
</evidence>
<dbReference type="InterPro" id="IPR042778">
    <property type="entry name" value="ZCWPW1/ZCWPW2"/>
</dbReference>
<protein>
    <recommendedName>
        <fullName evidence="2">PWWP domain-containing protein</fullName>
    </recommendedName>
</protein>
<sequence>MPEPANPISMKQPPESLGVRKGRGDLSGDPALLMDKAAAQLAATLQDGALQKMAGHSHNNHSHERLKDLTSRVLNGDQDPLPKLCAPEPAMLKGAEAPATNGTHQHNCSPHTESELKVTVPQVMEQPPFEPCCANGTSLASEAPLSSLWSKSTTRMLQMEPEQLTSSISSRRWRRRWASEKPPSLIRFSVGDLVWTKVSGYPWWPCMVTTDPEFSHHFKQKAANSRSGLLYHVQYFGDAPERGYIFEKNMVLFSGEDQYQQLSLGNKQAASCNIHKKATPSVPRKLQAQWNMGIIQAKEALSMSLDERMMNFTFQYDDDGPRLNLGLLEKLKPKYSKEMNQETVSRLSPDPPSLLGPVSSEPVEPVAPQKKKRRPRQPPSPTKTVRRRNKPAVQKSADPVKKRKSKLASPTDAASELVSPPVPAPVDKVKKRRKRATPAEQTTDSSVKRERKKAPKRKQPDSAADKEQAPKRRKTSKEAEKQASTSAVTQPKRRRTKKTDVEVKETKRRQRSRKILWLTIQTR</sequence>
<evidence type="ECO:0000313" key="4">
    <source>
        <dbReference type="Proteomes" id="UP001153269"/>
    </source>
</evidence>
<feature type="region of interest" description="Disordered" evidence="1">
    <location>
        <begin position="1"/>
        <end position="30"/>
    </location>
</feature>
<dbReference type="FunFam" id="2.30.30.140:FF:000057">
    <property type="entry name" value="Histone-lysine N-methyltransferase NSD2"/>
    <property type="match status" value="1"/>
</dbReference>